<evidence type="ECO:0000256" key="1">
    <source>
        <dbReference type="SAM" id="MobiDB-lite"/>
    </source>
</evidence>
<reference evidence="3 4" key="1">
    <citation type="journal article" date="2013" name="J. Microbiol.">
        <title>Mucilaginibacter ginsenosidivorax sp. nov., with ginsenoside converting activity isolated from sediment.</title>
        <authorList>
            <person name="Kim J.K."/>
            <person name="Choi T.E."/>
            <person name="Liu Q.M."/>
            <person name="Park H.Y."/>
            <person name="Yi T.H."/>
            <person name="Yoon M.H."/>
            <person name="Kim S.C."/>
            <person name="Im W.T."/>
        </authorList>
    </citation>
    <scope>NUCLEOTIDE SEQUENCE [LARGE SCALE GENOMIC DNA]</scope>
    <source>
        <strain evidence="3 4">KHI28</strain>
    </source>
</reference>
<name>A0A5B8VU24_9SPHI</name>
<dbReference type="AlphaFoldDB" id="A0A5B8VU24"/>
<feature type="chain" id="PRO_5023013785" description="Lipoprotein" evidence="2">
    <location>
        <begin position="20"/>
        <end position="81"/>
    </location>
</feature>
<proteinExistence type="predicted"/>
<dbReference type="OrthoDB" id="799302at2"/>
<dbReference type="Proteomes" id="UP000321362">
    <property type="component" value="Chromosome"/>
</dbReference>
<feature type="compositionally biased region" description="Polar residues" evidence="1">
    <location>
        <begin position="24"/>
        <end position="39"/>
    </location>
</feature>
<keyword evidence="2" id="KW-0732">Signal</keyword>
<dbReference type="EMBL" id="CP042437">
    <property type="protein sequence ID" value="QEC74743.1"/>
    <property type="molecule type" value="Genomic_DNA"/>
</dbReference>
<evidence type="ECO:0000313" key="3">
    <source>
        <dbReference type="EMBL" id="QEC74743.1"/>
    </source>
</evidence>
<evidence type="ECO:0000256" key="2">
    <source>
        <dbReference type="SAM" id="SignalP"/>
    </source>
</evidence>
<dbReference type="KEGG" id="mgk:FSB76_01815"/>
<gene>
    <name evidence="3" type="ORF">FSB76_01815</name>
</gene>
<sequence length="81" mass="8444">MKNILKLTGLALCLLSASACDQNASQKTIRNSKDTTSVNKAGGPPIRDTATITKDRRDSAKNSGKSNAGKGNADPSGRIKN</sequence>
<feature type="signal peptide" evidence="2">
    <location>
        <begin position="1"/>
        <end position="19"/>
    </location>
</feature>
<organism evidence="3 4">
    <name type="scientific">Mucilaginibacter ginsenosidivorax</name>
    <dbReference type="NCBI Taxonomy" id="862126"/>
    <lineage>
        <taxon>Bacteria</taxon>
        <taxon>Pseudomonadati</taxon>
        <taxon>Bacteroidota</taxon>
        <taxon>Sphingobacteriia</taxon>
        <taxon>Sphingobacteriales</taxon>
        <taxon>Sphingobacteriaceae</taxon>
        <taxon>Mucilaginibacter</taxon>
    </lineage>
</organism>
<dbReference type="RefSeq" id="WP_147051902.1">
    <property type="nucleotide sequence ID" value="NZ_CP042437.1"/>
</dbReference>
<evidence type="ECO:0000313" key="4">
    <source>
        <dbReference type="Proteomes" id="UP000321362"/>
    </source>
</evidence>
<protein>
    <recommendedName>
        <fullName evidence="5">Lipoprotein</fullName>
    </recommendedName>
</protein>
<dbReference type="PROSITE" id="PS51257">
    <property type="entry name" value="PROKAR_LIPOPROTEIN"/>
    <property type="match status" value="1"/>
</dbReference>
<feature type="region of interest" description="Disordered" evidence="1">
    <location>
        <begin position="24"/>
        <end position="81"/>
    </location>
</feature>
<keyword evidence="4" id="KW-1185">Reference proteome</keyword>
<accession>A0A5B8VU24</accession>
<evidence type="ECO:0008006" key="5">
    <source>
        <dbReference type="Google" id="ProtNLM"/>
    </source>
</evidence>